<proteinExistence type="predicted"/>
<accession>A0A438CSW7</accession>
<evidence type="ECO:0000313" key="1">
    <source>
        <dbReference type="EMBL" id="RVW26291.1"/>
    </source>
</evidence>
<reference evidence="1 2" key="1">
    <citation type="journal article" date="2018" name="PLoS Genet.">
        <title>Population sequencing reveals clonal diversity and ancestral inbreeding in the grapevine cultivar Chardonnay.</title>
        <authorList>
            <person name="Roach M.J."/>
            <person name="Johnson D.L."/>
            <person name="Bohlmann J."/>
            <person name="van Vuuren H.J."/>
            <person name="Jones S.J."/>
            <person name="Pretorius I.S."/>
            <person name="Schmidt S.A."/>
            <person name="Borneman A.R."/>
        </authorList>
    </citation>
    <scope>NUCLEOTIDE SEQUENCE [LARGE SCALE GENOMIC DNA]</scope>
    <source>
        <strain evidence="2">cv. Chardonnay</strain>
        <tissue evidence="1">Leaf</tissue>
    </source>
</reference>
<organism evidence="1 2">
    <name type="scientific">Vitis vinifera</name>
    <name type="common">Grape</name>
    <dbReference type="NCBI Taxonomy" id="29760"/>
    <lineage>
        <taxon>Eukaryota</taxon>
        <taxon>Viridiplantae</taxon>
        <taxon>Streptophyta</taxon>
        <taxon>Embryophyta</taxon>
        <taxon>Tracheophyta</taxon>
        <taxon>Spermatophyta</taxon>
        <taxon>Magnoliopsida</taxon>
        <taxon>eudicotyledons</taxon>
        <taxon>Gunneridae</taxon>
        <taxon>Pentapetalae</taxon>
        <taxon>rosids</taxon>
        <taxon>Vitales</taxon>
        <taxon>Vitaceae</taxon>
        <taxon>Viteae</taxon>
        <taxon>Vitis</taxon>
    </lineage>
</organism>
<evidence type="ECO:0000313" key="2">
    <source>
        <dbReference type="Proteomes" id="UP000288805"/>
    </source>
</evidence>
<gene>
    <name evidence="1" type="ORF">CK203_117077</name>
</gene>
<dbReference type="EMBL" id="QGNW01002020">
    <property type="protein sequence ID" value="RVW26291.1"/>
    <property type="molecule type" value="Genomic_DNA"/>
</dbReference>
<dbReference type="Proteomes" id="UP000288805">
    <property type="component" value="Unassembled WGS sequence"/>
</dbReference>
<comment type="caution">
    <text evidence="1">The sequence shown here is derived from an EMBL/GenBank/DDBJ whole genome shotgun (WGS) entry which is preliminary data.</text>
</comment>
<sequence length="69" mass="7742">MTIVCTIQDCPWKITARAIGNSNIVQVHTFRNAHNHCLEDVASSQPLVRSTRASLGIDDVMRSTLEYQQ</sequence>
<protein>
    <recommendedName>
        <fullName evidence="3">Transposase MuDR plant domain-containing protein</fullName>
    </recommendedName>
</protein>
<dbReference type="AlphaFoldDB" id="A0A438CSW7"/>
<evidence type="ECO:0008006" key="3">
    <source>
        <dbReference type="Google" id="ProtNLM"/>
    </source>
</evidence>
<name>A0A438CSW7_VITVI</name>